<dbReference type="GO" id="GO:0071555">
    <property type="term" value="P:cell wall organization"/>
    <property type="evidence" value="ECO:0007669"/>
    <property type="project" value="TreeGrafter"/>
</dbReference>
<dbReference type="PANTHER" id="PTHR16631">
    <property type="entry name" value="GLUCAN 1,3-BETA-GLUCOSIDASE"/>
    <property type="match status" value="1"/>
</dbReference>
<dbReference type="AlphaFoldDB" id="A0A2T5LPH6"/>
<comment type="similarity">
    <text evidence="2 7">Belongs to the glycosyl hydrolase 17 family.</text>
</comment>
<dbReference type="GeneID" id="63817071"/>
<name>A0A2T5LPH6_9EURO</name>
<evidence type="ECO:0000256" key="1">
    <source>
        <dbReference type="ARBA" id="ARBA00004191"/>
    </source>
</evidence>
<evidence type="ECO:0000313" key="10">
    <source>
        <dbReference type="Proteomes" id="UP000244073"/>
    </source>
</evidence>
<dbReference type="InterPro" id="IPR017853">
    <property type="entry name" value="GH"/>
</dbReference>
<dbReference type="PANTHER" id="PTHR16631:SF14">
    <property type="entry name" value="FAMILY 17 GLUCOSIDASE SCW10-RELATED"/>
    <property type="match status" value="1"/>
</dbReference>
<keyword evidence="5" id="KW-0732">Signal</keyword>
<dbReference type="GO" id="GO:0009277">
    <property type="term" value="C:fungal-type cell wall"/>
    <property type="evidence" value="ECO:0007669"/>
    <property type="project" value="TreeGrafter"/>
</dbReference>
<dbReference type="GO" id="GO:0042973">
    <property type="term" value="F:glucan endo-1,3-beta-D-glucosidase activity"/>
    <property type="evidence" value="ECO:0007669"/>
    <property type="project" value="TreeGrafter"/>
</dbReference>
<protein>
    <submittedName>
        <fullName evidence="9">Uncharacterized protein</fullName>
    </submittedName>
</protein>
<proteinExistence type="inferred from homology"/>
<dbReference type="RefSeq" id="XP_040749567.1">
    <property type="nucleotide sequence ID" value="XM_040900189.1"/>
</dbReference>
<dbReference type="GO" id="GO:0005975">
    <property type="term" value="P:carbohydrate metabolic process"/>
    <property type="evidence" value="ECO:0007669"/>
    <property type="project" value="InterPro"/>
</dbReference>
<organism evidence="9 10">
    <name type="scientific">Aspergillus ochraceoroseus IBT 24754</name>
    <dbReference type="NCBI Taxonomy" id="1392256"/>
    <lineage>
        <taxon>Eukaryota</taxon>
        <taxon>Fungi</taxon>
        <taxon>Dikarya</taxon>
        <taxon>Ascomycota</taxon>
        <taxon>Pezizomycotina</taxon>
        <taxon>Eurotiomycetes</taxon>
        <taxon>Eurotiomycetidae</taxon>
        <taxon>Eurotiales</taxon>
        <taxon>Aspergillaceae</taxon>
        <taxon>Aspergillus</taxon>
        <taxon>Aspergillus subgen. Nidulantes</taxon>
    </lineage>
</organism>
<gene>
    <name evidence="9" type="ORF">P175DRAFT_0535086</name>
</gene>
<dbReference type="Pfam" id="PF00332">
    <property type="entry name" value="Glyco_hydro_17"/>
    <property type="match status" value="1"/>
</dbReference>
<feature type="region of interest" description="Disordered" evidence="8">
    <location>
        <begin position="98"/>
        <end position="118"/>
    </location>
</feature>
<evidence type="ECO:0000256" key="2">
    <source>
        <dbReference type="ARBA" id="ARBA00008773"/>
    </source>
</evidence>
<dbReference type="InterPro" id="IPR050732">
    <property type="entry name" value="Beta-glucan_modifiers"/>
</dbReference>
<keyword evidence="4" id="KW-0964">Secreted</keyword>
<comment type="caution">
    <text evidence="9">The sequence shown here is derived from an EMBL/GenBank/DDBJ whole genome shotgun (WGS) entry which is preliminary data.</text>
</comment>
<dbReference type="VEuPathDB" id="FungiDB:P175DRAFT_0535086"/>
<evidence type="ECO:0000256" key="6">
    <source>
        <dbReference type="ARBA" id="ARBA00022801"/>
    </source>
</evidence>
<keyword evidence="3" id="KW-0134">Cell wall</keyword>
<dbReference type="Gene3D" id="3.20.20.80">
    <property type="entry name" value="Glycosidases"/>
    <property type="match status" value="2"/>
</dbReference>
<evidence type="ECO:0000256" key="5">
    <source>
        <dbReference type="ARBA" id="ARBA00022729"/>
    </source>
</evidence>
<dbReference type="SUPFAM" id="SSF51445">
    <property type="entry name" value="(Trans)glycosidases"/>
    <property type="match status" value="1"/>
</dbReference>
<evidence type="ECO:0000256" key="4">
    <source>
        <dbReference type="ARBA" id="ARBA00022525"/>
    </source>
</evidence>
<comment type="subcellular location">
    <subcellularLocation>
        <location evidence="1">Secreted</location>
        <location evidence="1">Cell wall</location>
    </subcellularLocation>
</comment>
<feature type="region of interest" description="Disordered" evidence="8">
    <location>
        <begin position="143"/>
        <end position="169"/>
    </location>
</feature>
<evidence type="ECO:0000256" key="7">
    <source>
        <dbReference type="RuleBase" id="RU004335"/>
    </source>
</evidence>
<dbReference type="GO" id="GO:0005576">
    <property type="term" value="C:extracellular region"/>
    <property type="evidence" value="ECO:0007669"/>
    <property type="project" value="TreeGrafter"/>
</dbReference>
<reference evidence="9 10" key="1">
    <citation type="journal article" date="2018" name="Proc. Natl. Acad. Sci. U.S.A.">
        <title>Linking secondary metabolites to gene clusters through genome sequencing of six diverse Aspergillus species.</title>
        <authorList>
            <person name="Kaerboelling I."/>
            <person name="Vesth T.C."/>
            <person name="Frisvad J.C."/>
            <person name="Nybo J.L."/>
            <person name="Theobald S."/>
            <person name="Kuo A."/>
            <person name="Bowyer P."/>
            <person name="Matsuda Y."/>
            <person name="Mondo S."/>
            <person name="Lyhne E.K."/>
            <person name="Kogle M.E."/>
            <person name="Clum A."/>
            <person name="Lipzen A."/>
            <person name="Salamov A."/>
            <person name="Ngan C.Y."/>
            <person name="Daum C."/>
            <person name="Chiniquy J."/>
            <person name="Barry K."/>
            <person name="LaButti K."/>
            <person name="Haridas S."/>
            <person name="Simmons B.A."/>
            <person name="Magnuson J.K."/>
            <person name="Mortensen U.H."/>
            <person name="Larsen T.O."/>
            <person name="Grigoriev I.V."/>
            <person name="Baker S.E."/>
            <person name="Andersen M.R."/>
        </authorList>
    </citation>
    <scope>NUCLEOTIDE SEQUENCE [LARGE SCALE GENOMIC DNA]</scope>
    <source>
        <strain evidence="9 10">IBT 24754</strain>
    </source>
</reference>
<dbReference type="OrthoDB" id="941679at2759"/>
<evidence type="ECO:0000256" key="3">
    <source>
        <dbReference type="ARBA" id="ARBA00022512"/>
    </source>
</evidence>
<accession>A0A2T5LPH6</accession>
<sequence>MVDRGEFLSEFVAFLESHTFLFSPHGPDLFVLKCCFLAPAILQSMKGITGVLAALLLGYQVAGFGHDGHHALRVRDVVTEPEPLTIEVTVYVDQNGKTLGTQRKGHHPSTTVNSAPTDLPPIIGVPNLDIPNELVPTLATDVANHNPQQSQPQPQPQNGRRFGISYSPYNADNTCKSQDQVNSDMDTLGRYAFVRIYGVDCDQTNKVVSAARQRNLKVFTGVYDLQNLDASLKLISDAAAGDWTTIHTVSVGNELINRGQNSVPDVTNAVRSARTYLRNAGYKGPVVTIDTFSKMLEHPELCQASDYCAANCHAFFDNAQTAEQAGEYVRRQAHDISAAAGGKRTMISESGWPHAGQVNGAAVPSPENQQRAIESLRQAFAHNHGNLVLFSAFDDAWKQDSPGTFGAEKFWGIERH</sequence>
<dbReference type="EMBL" id="MSFN02000008">
    <property type="protein sequence ID" value="PTU18175.1"/>
    <property type="molecule type" value="Genomic_DNA"/>
</dbReference>
<evidence type="ECO:0000313" key="9">
    <source>
        <dbReference type="EMBL" id="PTU18175.1"/>
    </source>
</evidence>
<keyword evidence="6" id="KW-0378">Hydrolase</keyword>
<dbReference type="Proteomes" id="UP000244073">
    <property type="component" value="Unassembled WGS sequence"/>
</dbReference>
<dbReference type="InterPro" id="IPR000490">
    <property type="entry name" value="Glyco_hydro_17"/>
</dbReference>
<dbReference type="GO" id="GO:0009986">
    <property type="term" value="C:cell surface"/>
    <property type="evidence" value="ECO:0007669"/>
    <property type="project" value="TreeGrafter"/>
</dbReference>
<evidence type="ECO:0000256" key="8">
    <source>
        <dbReference type="SAM" id="MobiDB-lite"/>
    </source>
</evidence>